<reference evidence="14" key="2">
    <citation type="submission" date="2023-06" db="EMBL/GenBank/DDBJ databases">
        <authorList>
            <person name="Ma L."/>
            <person name="Liu K.-W."/>
            <person name="Li Z."/>
            <person name="Hsiao Y.-Y."/>
            <person name="Qi Y."/>
            <person name="Fu T."/>
            <person name="Tang G."/>
            <person name="Zhang D."/>
            <person name="Sun W.-H."/>
            <person name="Liu D.-K."/>
            <person name="Li Y."/>
            <person name="Chen G.-Z."/>
            <person name="Liu X.-D."/>
            <person name="Liao X.-Y."/>
            <person name="Jiang Y.-T."/>
            <person name="Yu X."/>
            <person name="Hao Y."/>
            <person name="Huang J."/>
            <person name="Zhao X.-W."/>
            <person name="Ke S."/>
            <person name="Chen Y.-Y."/>
            <person name="Wu W.-L."/>
            <person name="Hsu J.-L."/>
            <person name="Lin Y.-F."/>
            <person name="Huang M.-D."/>
            <person name="Li C.-Y."/>
            <person name="Huang L."/>
            <person name="Wang Z.-W."/>
            <person name="Zhao X."/>
            <person name="Zhong W.-Y."/>
            <person name="Peng D.-H."/>
            <person name="Ahmad S."/>
            <person name="Lan S."/>
            <person name="Zhang J.-S."/>
            <person name="Tsai W.-C."/>
            <person name="Van De Peer Y."/>
            <person name="Liu Z.-J."/>
        </authorList>
    </citation>
    <scope>NUCLEOTIDE SEQUENCE</scope>
    <source>
        <strain evidence="14">CP</strain>
        <tissue evidence="14">Leaves</tissue>
    </source>
</reference>
<dbReference type="EMBL" id="JAUJYO010000018">
    <property type="protein sequence ID" value="KAK1289159.1"/>
    <property type="molecule type" value="Genomic_DNA"/>
</dbReference>
<dbReference type="PROSITE" id="PS00086">
    <property type="entry name" value="CYTOCHROME_P450"/>
    <property type="match status" value="1"/>
</dbReference>
<name>A0AAV9CLC2_ACOCL</name>
<dbReference type="GO" id="GO:0005506">
    <property type="term" value="F:iron ion binding"/>
    <property type="evidence" value="ECO:0007669"/>
    <property type="project" value="InterPro"/>
</dbReference>
<dbReference type="GO" id="GO:0020037">
    <property type="term" value="F:heme binding"/>
    <property type="evidence" value="ECO:0007669"/>
    <property type="project" value="InterPro"/>
</dbReference>
<reference evidence="14" key="1">
    <citation type="journal article" date="2023" name="Nat. Commun.">
        <title>Diploid and tetraploid genomes of Acorus and the evolution of monocots.</title>
        <authorList>
            <person name="Ma L."/>
            <person name="Liu K.W."/>
            <person name="Li Z."/>
            <person name="Hsiao Y.Y."/>
            <person name="Qi Y."/>
            <person name="Fu T."/>
            <person name="Tang G.D."/>
            <person name="Zhang D."/>
            <person name="Sun W.H."/>
            <person name="Liu D.K."/>
            <person name="Li Y."/>
            <person name="Chen G.Z."/>
            <person name="Liu X.D."/>
            <person name="Liao X.Y."/>
            <person name="Jiang Y.T."/>
            <person name="Yu X."/>
            <person name="Hao Y."/>
            <person name="Huang J."/>
            <person name="Zhao X.W."/>
            <person name="Ke S."/>
            <person name="Chen Y.Y."/>
            <person name="Wu W.L."/>
            <person name="Hsu J.L."/>
            <person name="Lin Y.F."/>
            <person name="Huang M.D."/>
            <person name="Li C.Y."/>
            <person name="Huang L."/>
            <person name="Wang Z.W."/>
            <person name="Zhao X."/>
            <person name="Zhong W.Y."/>
            <person name="Peng D.H."/>
            <person name="Ahmad S."/>
            <person name="Lan S."/>
            <person name="Zhang J.S."/>
            <person name="Tsai W.C."/>
            <person name="Van de Peer Y."/>
            <person name="Liu Z.J."/>
        </authorList>
    </citation>
    <scope>NUCLEOTIDE SEQUENCE</scope>
    <source>
        <strain evidence="14">CP</strain>
    </source>
</reference>
<dbReference type="InterPro" id="IPR002401">
    <property type="entry name" value="Cyt_P450_E_grp-I"/>
</dbReference>
<evidence type="ECO:0000256" key="7">
    <source>
        <dbReference type="ARBA" id="ARBA00023002"/>
    </source>
</evidence>
<evidence type="ECO:0000256" key="13">
    <source>
        <dbReference type="RuleBase" id="RU000461"/>
    </source>
</evidence>
<dbReference type="CDD" id="cd20655">
    <property type="entry name" value="CYP93"/>
    <property type="match status" value="1"/>
</dbReference>
<evidence type="ECO:0000256" key="11">
    <source>
        <dbReference type="ARBA" id="ARBA00023241"/>
    </source>
</evidence>
<dbReference type="PANTHER" id="PTHR47943">
    <property type="entry name" value="CYTOCHROME P450 93A3-LIKE"/>
    <property type="match status" value="1"/>
</dbReference>
<evidence type="ECO:0000256" key="1">
    <source>
        <dbReference type="ARBA" id="ARBA00001971"/>
    </source>
</evidence>
<dbReference type="PANTHER" id="PTHR47943:SF8">
    <property type="entry name" value="CYTOCHROME P450"/>
    <property type="match status" value="1"/>
</dbReference>
<keyword evidence="5 12" id="KW-0349">Heme</keyword>
<evidence type="ECO:0000256" key="10">
    <source>
        <dbReference type="ARBA" id="ARBA00023136"/>
    </source>
</evidence>
<evidence type="ECO:0000313" key="14">
    <source>
        <dbReference type="EMBL" id="KAK1289159.1"/>
    </source>
</evidence>
<dbReference type="AlphaFoldDB" id="A0AAV9CLC2"/>
<evidence type="ECO:0000256" key="12">
    <source>
        <dbReference type="PIRSR" id="PIRSR602401-1"/>
    </source>
</evidence>
<evidence type="ECO:0000256" key="9">
    <source>
        <dbReference type="ARBA" id="ARBA00023033"/>
    </source>
</evidence>
<organism evidence="14 15">
    <name type="scientific">Acorus calamus</name>
    <name type="common">Sweet flag</name>
    <dbReference type="NCBI Taxonomy" id="4465"/>
    <lineage>
        <taxon>Eukaryota</taxon>
        <taxon>Viridiplantae</taxon>
        <taxon>Streptophyta</taxon>
        <taxon>Embryophyta</taxon>
        <taxon>Tracheophyta</taxon>
        <taxon>Spermatophyta</taxon>
        <taxon>Magnoliopsida</taxon>
        <taxon>Liliopsida</taxon>
        <taxon>Acoraceae</taxon>
        <taxon>Acorus</taxon>
    </lineage>
</organism>
<dbReference type="FunFam" id="1.10.630.10:FF:000019">
    <property type="entry name" value="Cytochrome P450 family protein"/>
    <property type="match status" value="1"/>
</dbReference>
<evidence type="ECO:0000256" key="5">
    <source>
        <dbReference type="ARBA" id="ARBA00022617"/>
    </source>
</evidence>
<comment type="similarity">
    <text evidence="4 13">Belongs to the cytochrome P450 family.</text>
</comment>
<evidence type="ECO:0000313" key="15">
    <source>
        <dbReference type="Proteomes" id="UP001180020"/>
    </source>
</evidence>
<dbReference type="InterPro" id="IPR001128">
    <property type="entry name" value="Cyt_P450"/>
</dbReference>
<dbReference type="Gene3D" id="1.10.630.10">
    <property type="entry name" value="Cytochrome P450"/>
    <property type="match status" value="1"/>
</dbReference>
<keyword evidence="6 12" id="KW-0479">Metal-binding</keyword>
<evidence type="ECO:0000256" key="4">
    <source>
        <dbReference type="ARBA" id="ARBA00010617"/>
    </source>
</evidence>
<dbReference type="GO" id="GO:0016020">
    <property type="term" value="C:membrane"/>
    <property type="evidence" value="ECO:0007669"/>
    <property type="project" value="UniProtKB-SubCell"/>
</dbReference>
<dbReference type="SUPFAM" id="SSF48264">
    <property type="entry name" value="Cytochrome P450"/>
    <property type="match status" value="1"/>
</dbReference>
<gene>
    <name evidence="14" type="primary">CYP93A3</name>
    <name evidence="14" type="ORF">QJS10_CPB18g00783</name>
</gene>
<dbReference type="InterPro" id="IPR036396">
    <property type="entry name" value="Cyt_P450_sf"/>
</dbReference>
<accession>A0AAV9CLC2</accession>
<keyword evidence="8 12" id="KW-0408">Iron</keyword>
<evidence type="ECO:0000256" key="6">
    <source>
        <dbReference type="ARBA" id="ARBA00022723"/>
    </source>
</evidence>
<comment type="cofactor">
    <cofactor evidence="1 12">
        <name>heme</name>
        <dbReference type="ChEBI" id="CHEBI:30413"/>
    </cofactor>
</comment>
<keyword evidence="7 13" id="KW-0560">Oxidoreductase</keyword>
<dbReference type="Pfam" id="PF00067">
    <property type="entry name" value="p450"/>
    <property type="match status" value="1"/>
</dbReference>
<keyword evidence="10" id="KW-0472">Membrane</keyword>
<dbReference type="PRINTS" id="PR00463">
    <property type="entry name" value="EP450I"/>
</dbReference>
<comment type="caution">
    <text evidence="14">The sequence shown here is derived from an EMBL/GenBank/DDBJ whole genome shotgun (WGS) entry which is preliminary data.</text>
</comment>
<comment type="subcellular location">
    <subcellularLocation>
        <location evidence="2">Membrane</location>
    </subcellularLocation>
</comment>
<keyword evidence="15" id="KW-1185">Reference proteome</keyword>
<sequence length="515" mass="58226">MEGFISSLILLFIWLISTLLLRAAFQILRRNNPRLHHPPSPFALPIIGHLHLLGPLPHQSLHALSQRYGPIIRLHFGSSPCIVASTPDAARAFLKTNDLAFSSRPSSAAIRTLNYGESTFIFAKYGPYWKFMKKLCMSELLNGRMLDNLGPVRHEERVSMIKCLLEKSKANEEVDLRGELMKLSYNVITRMVMSRRGTDAGGGISDVREIVEESERITGTFNLEDFVWFFKGLDLQGVKKVAKDVHERFDRIMEGVLKEKEMERREGKGREHMKDLLDVLIDVSEDENAEVKLTRDDIKGFSMEVYVAGTDTSSITIEWALAELINHPSILYKAQAEIESIIGKTRLVKETDIPNLPYLQSIVKETFRLHPPAPFILREAAKDCVVSGYDIPKKTRLIVNAWSVGRDPEYWEEPMEFRPERFMEEEKCAGVDVRGQHFELLPFGSGRRGCPGASLGLHVVNTTLASLVQCFEWRVGEGEVDAVVDMKEGSSFNNPREKPLVCVPVARFNPFVTVG</sequence>
<dbReference type="Proteomes" id="UP001180020">
    <property type="component" value="Unassembled WGS sequence"/>
</dbReference>
<keyword evidence="11" id="KW-0284">Flavonoid biosynthesis</keyword>
<dbReference type="GO" id="GO:0004497">
    <property type="term" value="F:monooxygenase activity"/>
    <property type="evidence" value="ECO:0007669"/>
    <property type="project" value="UniProtKB-KW"/>
</dbReference>
<dbReference type="GO" id="GO:0016705">
    <property type="term" value="F:oxidoreductase activity, acting on paired donors, with incorporation or reduction of molecular oxygen"/>
    <property type="evidence" value="ECO:0007669"/>
    <property type="project" value="InterPro"/>
</dbReference>
<dbReference type="PRINTS" id="PR00385">
    <property type="entry name" value="P450"/>
</dbReference>
<feature type="binding site" description="axial binding residue" evidence="12">
    <location>
        <position position="450"/>
    </location>
    <ligand>
        <name>heme</name>
        <dbReference type="ChEBI" id="CHEBI:30413"/>
    </ligand>
    <ligandPart>
        <name>Fe</name>
        <dbReference type="ChEBI" id="CHEBI:18248"/>
    </ligandPart>
</feature>
<comment type="pathway">
    <text evidence="3">Secondary metabolite biosynthesis; flavonoid biosynthesis.</text>
</comment>
<evidence type="ECO:0000256" key="8">
    <source>
        <dbReference type="ARBA" id="ARBA00023004"/>
    </source>
</evidence>
<keyword evidence="9 13" id="KW-0503">Monooxygenase</keyword>
<protein>
    <submittedName>
        <fullName evidence="14">Cytochrome P450 93A3</fullName>
    </submittedName>
</protein>
<evidence type="ECO:0000256" key="3">
    <source>
        <dbReference type="ARBA" id="ARBA00004966"/>
    </source>
</evidence>
<dbReference type="InterPro" id="IPR017972">
    <property type="entry name" value="Cyt_P450_CS"/>
</dbReference>
<proteinExistence type="inferred from homology"/>
<evidence type="ECO:0000256" key="2">
    <source>
        <dbReference type="ARBA" id="ARBA00004370"/>
    </source>
</evidence>
<dbReference type="GO" id="GO:0009813">
    <property type="term" value="P:flavonoid biosynthetic process"/>
    <property type="evidence" value="ECO:0007669"/>
    <property type="project" value="UniProtKB-KW"/>
</dbReference>